<dbReference type="HAMAP" id="MF_01219">
    <property type="entry name" value="PyrR"/>
    <property type="match status" value="1"/>
</dbReference>
<evidence type="ECO:0000313" key="5">
    <source>
        <dbReference type="EMBL" id="CAB4550568.1"/>
    </source>
</evidence>
<evidence type="ECO:0000256" key="1">
    <source>
        <dbReference type="ARBA" id="ARBA00005565"/>
    </source>
</evidence>
<dbReference type="InterPro" id="IPR029057">
    <property type="entry name" value="PRTase-like"/>
</dbReference>
<dbReference type="NCBIfam" id="NF003547">
    <property type="entry name" value="PRK05205.1-3"/>
    <property type="match status" value="1"/>
</dbReference>
<comment type="similarity">
    <text evidence="1">Belongs to the purine/pyrimidine phosphoribosyltransferase family. PyrR subfamily.</text>
</comment>
<proteinExistence type="inferred from homology"/>
<dbReference type="NCBIfam" id="NF003549">
    <property type="entry name" value="PRK05205.1-5"/>
    <property type="match status" value="1"/>
</dbReference>
<evidence type="ECO:0000259" key="4">
    <source>
        <dbReference type="Pfam" id="PF00156"/>
    </source>
</evidence>
<name>A0A6J6CL62_9ZZZZ</name>
<organism evidence="5">
    <name type="scientific">freshwater metagenome</name>
    <dbReference type="NCBI Taxonomy" id="449393"/>
    <lineage>
        <taxon>unclassified sequences</taxon>
        <taxon>metagenomes</taxon>
        <taxon>ecological metagenomes</taxon>
    </lineage>
</organism>
<dbReference type="AlphaFoldDB" id="A0A6J6CL62"/>
<dbReference type="SUPFAM" id="SSF53271">
    <property type="entry name" value="PRTase-like"/>
    <property type="match status" value="1"/>
</dbReference>
<dbReference type="InterPro" id="IPR050137">
    <property type="entry name" value="PyrR_bifunctional"/>
</dbReference>
<gene>
    <name evidence="5" type="ORF">UFOPK1440_01111</name>
    <name evidence="6" type="ORF">UFOPK1946_00036</name>
</gene>
<keyword evidence="3" id="KW-0804">Transcription</keyword>
<dbReference type="CDD" id="cd06223">
    <property type="entry name" value="PRTases_typeI"/>
    <property type="match status" value="1"/>
</dbReference>
<dbReference type="Pfam" id="PF00156">
    <property type="entry name" value="Pribosyltran"/>
    <property type="match status" value="1"/>
</dbReference>
<protein>
    <submittedName>
        <fullName evidence="5">Unannotated protein</fullName>
    </submittedName>
</protein>
<dbReference type="FunFam" id="3.40.50.2020:FF:000020">
    <property type="entry name" value="Bifunctional protein PyrR"/>
    <property type="match status" value="1"/>
</dbReference>
<dbReference type="PANTHER" id="PTHR11608">
    <property type="entry name" value="BIFUNCTIONAL PROTEIN PYRR"/>
    <property type="match status" value="1"/>
</dbReference>
<evidence type="ECO:0000256" key="3">
    <source>
        <dbReference type="ARBA" id="ARBA00023163"/>
    </source>
</evidence>
<sequence length="181" mass="19558">MSVALSSEDISRAITRISHEILEKNTDPTSVTILGIPTRGADLAYRIAQSILDISGIEIPVGALDITLHRDDLRIRPPRPLMDTVIPLAGVEGRTVILVDDVLFSGRTIRSALDALGEVGRPARVQLAVLVDRGHRELPIRADYVGKNLPTSLNQSVKVSLIERDGADEVSIDEVSAAENL</sequence>
<evidence type="ECO:0000313" key="6">
    <source>
        <dbReference type="EMBL" id="CAB4615754.1"/>
    </source>
</evidence>
<dbReference type="EMBL" id="CAEZVG010000001">
    <property type="protein sequence ID" value="CAB4615754.1"/>
    <property type="molecule type" value="Genomic_DNA"/>
</dbReference>
<feature type="domain" description="Phosphoribosyltransferase" evidence="4">
    <location>
        <begin position="9"/>
        <end position="149"/>
    </location>
</feature>
<dbReference type="InterPro" id="IPR000836">
    <property type="entry name" value="PRTase_dom"/>
</dbReference>
<reference evidence="5" key="1">
    <citation type="submission" date="2020-05" db="EMBL/GenBank/DDBJ databases">
        <authorList>
            <person name="Chiriac C."/>
            <person name="Salcher M."/>
            <person name="Ghai R."/>
            <person name="Kavagutti S V."/>
        </authorList>
    </citation>
    <scope>NUCLEOTIDE SEQUENCE</scope>
</reference>
<keyword evidence="2" id="KW-0805">Transcription regulation</keyword>
<dbReference type="Gene3D" id="3.40.50.2020">
    <property type="match status" value="1"/>
</dbReference>
<accession>A0A6J6CL62</accession>
<dbReference type="InterPro" id="IPR023050">
    <property type="entry name" value="PyrR"/>
</dbReference>
<dbReference type="PANTHER" id="PTHR11608:SF0">
    <property type="entry name" value="BIFUNCTIONAL PROTEIN PYRR"/>
    <property type="match status" value="1"/>
</dbReference>
<dbReference type="EMBL" id="CAEZSP010000084">
    <property type="protein sequence ID" value="CAB4550568.1"/>
    <property type="molecule type" value="Genomic_DNA"/>
</dbReference>
<evidence type="ECO:0000256" key="2">
    <source>
        <dbReference type="ARBA" id="ARBA00023015"/>
    </source>
</evidence>